<organism evidence="2 3">
    <name type="scientific">Arabis nemorensis</name>
    <dbReference type="NCBI Taxonomy" id="586526"/>
    <lineage>
        <taxon>Eukaryota</taxon>
        <taxon>Viridiplantae</taxon>
        <taxon>Streptophyta</taxon>
        <taxon>Embryophyta</taxon>
        <taxon>Tracheophyta</taxon>
        <taxon>Spermatophyta</taxon>
        <taxon>Magnoliopsida</taxon>
        <taxon>eudicotyledons</taxon>
        <taxon>Gunneridae</taxon>
        <taxon>Pentapetalae</taxon>
        <taxon>rosids</taxon>
        <taxon>malvids</taxon>
        <taxon>Brassicales</taxon>
        <taxon>Brassicaceae</taxon>
        <taxon>Arabideae</taxon>
        <taxon>Arabis</taxon>
    </lineage>
</organism>
<evidence type="ECO:0000313" key="3">
    <source>
        <dbReference type="Proteomes" id="UP000489600"/>
    </source>
</evidence>
<name>A0A565BL33_9BRAS</name>
<dbReference type="Proteomes" id="UP000489600">
    <property type="component" value="Unassembled WGS sequence"/>
</dbReference>
<protein>
    <submittedName>
        <fullName evidence="2">Uncharacterized protein</fullName>
    </submittedName>
</protein>
<keyword evidence="3" id="KW-1185">Reference proteome</keyword>
<dbReference type="AlphaFoldDB" id="A0A565BL33"/>
<evidence type="ECO:0000256" key="1">
    <source>
        <dbReference type="SAM" id="MobiDB-lite"/>
    </source>
</evidence>
<sequence>MVTLIMMGKLRMKASFWMNEKIDISELCQALEDTYRRATQRVYETIQEEPSQTNFNGMTKDQKLDMIIAILVKLEERLKAVEKVLEIEYRKTDEQRESDKPEQETQEKESQDKEVKKKLFYKIFLKKSL</sequence>
<gene>
    <name evidence="2" type="ORF">ANE_LOCUS12781</name>
</gene>
<comment type="caution">
    <text evidence="2">The sequence shown here is derived from an EMBL/GenBank/DDBJ whole genome shotgun (WGS) entry which is preliminary data.</text>
</comment>
<evidence type="ECO:0000313" key="2">
    <source>
        <dbReference type="EMBL" id="VVB02337.1"/>
    </source>
</evidence>
<feature type="region of interest" description="Disordered" evidence="1">
    <location>
        <begin position="91"/>
        <end position="114"/>
    </location>
</feature>
<proteinExistence type="predicted"/>
<dbReference type="EMBL" id="CABITT030000004">
    <property type="protein sequence ID" value="VVB02337.1"/>
    <property type="molecule type" value="Genomic_DNA"/>
</dbReference>
<accession>A0A565BL33</accession>
<reference evidence="2" key="1">
    <citation type="submission" date="2019-07" db="EMBL/GenBank/DDBJ databases">
        <authorList>
            <person name="Dittberner H."/>
        </authorList>
    </citation>
    <scope>NUCLEOTIDE SEQUENCE [LARGE SCALE GENOMIC DNA]</scope>
</reference>